<proteinExistence type="predicted"/>
<evidence type="ECO:0000256" key="3">
    <source>
        <dbReference type="ARBA" id="ARBA00022989"/>
    </source>
</evidence>
<keyword evidence="4 5" id="KW-0472">Membrane</keyword>
<protein>
    <recommendedName>
        <fullName evidence="8">Nitrogenase/oxidoreductase component 1 domain-containing protein</fullName>
    </recommendedName>
</protein>
<keyword evidence="7" id="KW-1185">Reference proteome</keyword>
<dbReference type="STRING" id="1497955.HMPREF1872_00424"/>
<sequence length="230" mass="26106">MNPVRIVLSGVAINSVLMGFTTLLQLIYSDSLSGVLAFLNGSISASTWYDVRLILAKALQAKFNVPYLELNFYGYQACLNSSEQIAKLLELNIKSNFREKVDSRCARLKMLPYYLRQTSKPLLIYSVAREEVNLGLAEALKPFGLEFAAQLDLTASEEERIAACQTWHDALVFADEETLDLLDASNEKVLISFPWYHTSIYAEHLPFMGLRGMDYILEKVMHYTAKHFIF</sequence>
<dbReference type="GO" id="GO:0022857">
    <property type="term" value="F:transmembrane transporter activity"/>
    <property type="evidence" value="ECO:0007669"/>
    <property type="project" value="InterPro"/>
</dbReference>
<name>A0A133YGE6_9FIRM</name>
<evidence type="ECO:0000256" key="4">
    <source>
        <dbReference type="ARBA" id="ARBA00023136"/>
    </source>
</evidence>
<dbReference type="OrthoDB" id="3199475at2"/>
<comment type="subcellular location">
    <subcellularLocation>
        <location evidence="1">Membrane</location>
        <topology evidence="1">Multi-pass membrane protein</topology>
    </subcellularLocation>
</comment>
<dbReference type="Gene3D" id="1.10.3470.10">
    <property type="entry name" value="ABC transporter involved in vitamin B12 uptake, BtuC"/>
    <property type="match status" value="1"/>
</dbReference>
<comment type="caution">
    <text evidence="6">The sequence shown here is derived from an EMBL/GenBank/DDBJ whole genome shotgun (WGS) entry which is preliminary data.</text>
</comment>
<feature type="transmembrane region" description="Helical" evidence="5">
    <location>
        <begin position="6"/>
        <end position="28"/>
    </location>
</feature>
<dbReference type="GO" id="GO:0005886">
    <property type="term" value="C:plasma membrane"/>
    <property type="evidence" value="ECO:0007669"/>
    <property type="project" value="UniProtKB-SubCell"/>
</dbReference>
<evidence type="ECO:0000256" key="2">
    <source>
        <dbReference type="ARBA" id="ARBA00022692"/>
    </source>
</evidence>
<accession>A0A133YGE6</accession>
<evidence type="ECO:0000313" key="7">
    <source>
        <dbReference type="Proteomes" id="UP000070080"/>
    </source>
</evidence>
<organism evidence="6 7">
    <name type="scientific">Amygdalobacter nucleatus</name>
    <dbReference type="NCBI Taxonomy" id="3029274"/>
    <lineage>
        <taxon>Bacteria</taxon>
        <taxon>Bacillati</taxon>
        <taxon>Bacillota</taxon>
        <taxon>Clostridia</taxon>
        <taxon>Eubacteriales</taxon>
        <taxon>Oscillospiraceae</taxon>
        <taxon>Amygdalobacter</taxon>
    </lineage>
</organism>
<dbReference type="AlphaFoldDB" id="A0A133YGE6"/>
<keyword evidence="3 5" id="KW-1133">Transmembrane helix</keyword>
<dbReference type="Proteomes" id="UP000070080">
    <property type="component" value="Unassembled WGS sequence"/>
</dbReference>
<dbReference type="PATRIC" id="fig|1497955.3.peg.408"/>
<gene>
    <name evidence="6" type="ORF">HMPREF1872_00424</name>
</gene>
<dbReference type="RefSeq" id="WP_066713318.1">
    <property type="nucleotide sequence ID" value="NZ_JARFNM010000001.1"/>
</dbReference>
<dbReference type="InterPro" id="IPR037294">
    <property type="entry name" value="ABC_BtuC-like"/>
</dbReference>
<dbReference type="SUPFAM" id="SSF53807">
    <property type="entry name" value="Helical backbone' metal receptor"/>
    <property type="match status" value="1"/>
</dbReference>
<dbReference type="EMBL" id="LSCV01000005">
    <property type="protein sequence ID" value="KXB42250.1"/>
    <property type="molecule type" value="Genomic_DNA"/>
</dbReference>
<evidence type="ECO:0000256" key="5">
    <source>
        <dbReference type="SAM" id="Phobius"/>
    </source>
</evidence>
<evidence type="ECO:0008006" key="8">
    <source>
        <dbReference type="Google" id="ProtNLM"/>
    </source>
</evidence>
<keyword evidence="2 5" id="KW-0812">Transmembrane</keyword>
<reference evidence="7" key="1">
    <citation type="submission" date="2016-01" db="EMBL/GenBank/DDBJ databases">
        <authorList>
            <person name="Mitreva M."/>
            <person name="Pepin K.H."/>
            <person name="Mihindukulasuriya K.A."/>
            <person name="Fulton R."/>
            <person name="Fronick C."/>
            <person name="O'Laughlin M."/>
            <person name="Miner T."/>
            <person name="Herter B."/>
            <person name="Rosa B.A."/>
            <person name="Cordes M."/>
            <person name="Tomlinson C."/>
            <person name="Wollam A."/>
            <person name="Palsikar V.B."/>
            <person name="Mardis E.R."/>
            <person name="Wilson R.K."/>
        </authorList>
    </citation>
    <scope>NUCLEOTIDE SEQUENCE [LARGE SCALE GENOMIC DNA]</scope>
    <source>
        <strain evidence="7">KA00274</strain>
    </source>
</reference>
<evidence type="ECO:0000313" key="6">
    <source>
        <dbReference type="EMBL" id="KXB42250.1"/>
    </source>
</evidence>
<evidence type="ECO:0000256" key="1">
    <source>
        <dbReference type="ARBA" id="ARBA00004141"/>
    </source>
</evidence>